<dbReference type="InParanoid" id="A3GH25"/>
<evidence type="ECO:0000313" key="2">
    <source>
        <dbReference type="Proteomes" id="UP000002258"/>
    </source>
</evidence>
<dbReference type="RefSeq" id="XP_001388042.2">
    <property type="nucleotide sequence ID" value="XM_001388005.1"/>
</dbReference>
<dbReference type="EMBL" id="AAVQ01000001">
    <property type="protein sequence ID" value="EAZ64019.2"/>
    <property type="molecule type" value="Genomic_DNA"/>
</dbReference>
<accession>A3GH25</accession>
<comment type="caution">
    <text evidence="1">The sequence shown here is derived from an EMBL/GenBank/DDBJ whole genome shotgun (WGS) entry which is preliminary data.</text>
</comment>
<dbReference type="AlphaFoldDB" id="A3GH25"/>
<dbReference type="Proteomes" id="UP000002258">
    <property type="component" value="Chromosome 1"/>
</dbReference>
<feature type="non-terminal residue" evidence="1">
    <location>
        <position position="276"/>
    </location>
</feature>
<protein>
    <submittedName>
        <fullName evidence="1">Hypothetical serine-rich protein</fullName>
    </submittedName>
</protein>
<keyword evidence="2" id="KW-1185">Reference proteome</keyword>
<dbReference type="HOGENOM" id="CLU_1010299_0_0_1"/>
<dbReference type="GeneID" id="4851574"/>
<dbReference type="KEGG" id="pic:PICST_28825"/>
<name>A3GH25_PICST</name>
<reference evidence="1 2" key="1">
    <citation type="journal article" date="2007" name="Nat. Biotechnol.">
        <title>Genome sequence of the lignocellulose-bioconverting and xylose-fermenting yeast Pichia stipitis.</title>
        <authorList>
            <person name="Jeffries T.W."/>
            <person name="Grigoriev I.V."/>
            <person name="Grimwood J."/>
            <person name="Laplaza J.M."/>
            <person name="Aerts A."/>
            <person name="Salamov A."/>
            <person name="Schmutz J."/>
            <person name="Lindquist E."/>
            <person name="Dehal P."/>
            <person name="Shapiro H."/>
            <person name="Jin Y.S."/>
            <person name="Passoth V."/>
            <person name="Richardson P.M."/>
        </authorList>
    </citation>
    <scope>NUCLEOTIDE SEQUENCE [LARGE SCALE GENOMIC DNA]</scope>
    <source>
        <strain evidence="2">ATCC 58785 / CBS 6054 / NBRC 10063 / NRRL Y-11545</strain>
    </source>
</reference>
<proteinExistence type="predicted"/>
<sequence>MQRSVNYWKEAVNLPTPSPNEEFLFAQTLAEYSFSPFVITNGYTYSVGLDQQLNFYANTASSQRPLIFPFFYLGNDNEVNYVVIKNYVLALSTQPDTTEWRVDLRTLQLHSYIDGSEFFFGICPTNAGVFTITTQRLTGCYGVSWIAYGLTSVSLTTTNLVQNVDTSRSVDWRTRTSTGLPAITLSSSSLPLESTLSKGSSSSSSYFSAFSSVSSDYSTTISFSETFSDSSSISSSSSSHSSGTSDTSSITNIDLMVLKNEPKFQQNSATSRYFSR</sequence>
<evidence type="ECO:0000313" key="1">
    <source>
        <dbReference type="EMBL" id="EAZ64019.2"/>
    </source>
</evidence>
<gene>
    <name evidence="1" type="ORF">PICST_28825</name>
</gene>
<organism evidence="1 2">
    <name type="scientific">Scheffersomyces stipitis (strain ATCC 58785 / CBS 6054 / NBRC 10063 / NRRL Y-11545)</name>
    <name type="common">Yeast</name>
    <name type="synonym">Pichia stipitis</name>
    <dbReference type="NCBI Taxonomy" id="322104"/>
    <lineage>
        <taxon>Eukaryota</taxon>
        <taxon>Fungi</taxon>
        <taxon>Dikarya</taxon>
        <taxon>Ascomycota</taxon>
        <taxon>Saccharomycotina</taxon>
        <taxon>Pichiomycetes</taxon>
        <taxon>Debaryomycetaceae</taxon>
        <taxon>Scheffersomyces</taxon>
    </lineage>
</organism>